<keyword evidence="2" id="KW-0378">Hydrolase</keyword>
<dbReference type="InterPro" id="IPR031100">
    <property type="entry name" value="LOG_fam"/>
</dbReference>
<name>A0ABW8LHR7_9ACTN</name>
<evidence type="ECO:0000313" key="3">
    <source>
        <dbReference type="EMBL" id="MFK4263921.1"/>
    </source>
</evidence>
<dbReference type="EMBL" id="JBJDQH010000001">
    <property type="protein sequence ID" value="MFK4263921.1"/>
    <property type="molecule type" value="Genomic_DNA"/>
</dbReference>
<dbReference type="NCBIfam" id="TIGR00730">
    <property type="entry name" value="Rossman fold protein, TIGR00730 family"/>
    <property type="match status" value="1"/>
</dbReference>
<gene>
    <name evidence="3" type="ORF">ACI2L5_03125</name>
</gene>
<dbReference type="PROSITE" id="PS51257">
    <property type="entry name" value="PROKAR_LIPOPROTEIN"/>
    <property type="match status" value="1"/>
</dbReference>
<comment type="catalytic activity">
    <reaction evidence="2">
        <text>9-ribosyl-trans-zeatin 5'-phosphate + H2O = trans-zeatin + D-ribose 5-phosphate</text>
        <dbReference type="Rhea" id="RHEA:48564"/>
        <dbReference type="ChEBI" id="CHEBI:15377"/>
        <dbReference type="ChEBI" id="CHEBI:16522"/>
        <dbReference type="ChEBI" id="CHEBI:78346"/>
        <dbReference type="ChEBI" id="CHEBI:87947"/>
        <dbReference type="EC" id="3.2.2.n1"/>
    </reaction>
</comment>
<comment type="similarity">
    <text evidence="1 2">Belongs to the LOG family.</text>
</comment>
<sequence length="199" mass="21190">MSADPRLRRITVFCGASSGCRPVHLRAAAEFGRAVAEAGLELVYGGARVGLMGAVADAALRGGATVTGVIPRHLARHEIRHTGLTRLLVVEDMHQRKARMAELGDAFVALPGGLGTAEEFFETLTWAQIGLHDKPCALLDTDGFYQPLLVFLAHAAAEGFVSRRDVDGIVVCERPGDLLPRLAARARLGWPVCSDGDAV</sequence>
<evidence type="ECO:0000313" key="4">
    <source>
        <dbReference type="Proteomes" id="UP001620295"/>
    </source>
</evidence>
<organism evidence="3 4">
    <name type="scientific">Streptomyces milbemycinicus</name>
    <dbReference type="NCBI Taxonomy" id="476552"/>
    <lineage>
        <taxon>Bacteria</taxon>
        <taxon>Bacillati</taxon>
        <taxon>Actinomycetota</taxon>
        <taxon>Actinomycetes</taxon>
        <taxon>Kitasatosporales</taxon>
        <taxon>Streptomycetaceae</taxon>
        <taxon>Streptomyces</taxon>
    </lineage>
</organism>
<dbReference type="SUPFAM" id="SSF102405">
    <property type="entry name" value="MCP/YpsA-like"/>
    <property type="match status" value="1"/>
</dbReference>
<accession>A0ABW8LHR7</accession>
<dbReference type="PANTHER" id="PTHR31223:SF70">
    <property type="entry name" value="LOG FAMILY PROTEIN YJL055W"/>
    <property type="match status" value="1"/>
</dbReference>
<dbReference type="RefSeq" id="WP_404745537.1">
    <property type="nucleotide sequence ID" value="NZ_JBJDQH010000001.1"/>
</dbReference>
<evidence type="ECO:0000256" key="1">
    <source>
        <dbReference type="ARBA" id="ARBA00006763"/>
    </source>
</evidence>
<comment type="catalytic activity">
    <reaction evidence="2">
        <text>N(6)-(dimethylallyl)adenosine 5'-phosphate + H2O = N(6)-dimethylallyladenine + D-ribose 5-phosphate</text>
        <dbReference type="Rhea" id="RHEA:48560"/>
        <dbReference type="ChEBI" id="CHEBI:15377"/>
        <dbReference type="ChEBI" id="CHEBI:17660"/>
        <dbReference type="ChEBI" id="CHEBI:57526"/>
        <dbReference type="ChEBI" id="CHEBI:78346"/>
        <dbReference type="EC" id="3.2.2.n1"/>
    </reaction>
</comment>
<comment type="caution">
    <text evidence="3">The sequence shown here is derived from an EMBL/GenBank/DDBJ whole genome shotgun (WGS) entry which is preliminary data.</text>
</comment>
<reference evidence="3 4" key="1">
    <citation type="submission" date="2024-11" db="EMBL/GenBank/DDBJ databases">
        <title>The Natural Products Discovery Center: Release of the First 8490 Sequenced Strains for Exploring Actinobacteria Biosynthetic Diversity.</title>
        <authorList>
            <person name="Kalkreuter E."/>
            <person name="Kautsar S.A."/>
            <person name="Yang D."/>
            <person name="Bader C.D."/>
            <person name="Teijaro C.N."/>
            <person name="Fluegel L."/>
            <person name="Davis C.M."/>
            <person name="Simpson J.R."/>
            <person name="Lauterbach L."/>
            <person name="Steele A.D."/>
            <person name="Gui C."/>
            <person name="Meng S."/>
            <person name="Li G."/>
            <person name="Viehrig K."/>
            <person name="Ye F."/>
            <person name="Su P."/>
            <person name="Kiefer A.F."/>
            <person name="Nichols A."/>
            <person name="Cepeda A.J."/>
            <person name="Yan W."/>
            <person name="Fan B."/>
            <person name="Jiang Y."/>
            <person name="Adhikari A."/>
            <person name="Zheng C.-J."/>
            <person name="Schuster L."/>
            <person name="Cowan T.M."/>
            <person name="Smanski M.J."/>
            <person name="Chevrette M.G."/>
            <person name="De Carvalho L.P.S."/>
            <person name="Shen B."/>
        </authorList>
    </citation>
    <scope>NUCLEOTIDE SEQUENCE [LARGE SCALE GENOMIC DNA]</scope>
    <source>
        <strain evidence="3 4">NPDC020863</strain>
    </source>
</reference>
<dbReference type="PANTHER" id="PTHR31223">
    <property type="entry name" value="LOG FAMILY PROTEIN YJL055W"/>
    <property type="match status" value="1"/>
</dbReference>
<protein>
    <recommendedName>
        <fullName evidence="2">Cytokinin riboside 5'-monophosphate phosphoribohydrolase</fullName>
        <ecNumber evidence="2">3.2.2.n1</ecNumber>
    </recommendedName>
</protein>
<dbReference type="Gene3D" id="3.40.50.450">
    <property type="match status" value="1"/>
</dbReference>
<dbReference type="EC" id="3.2.2.n1" evidence="2"/>
<evidence type="ECO:0000256" key="2">
    <source>
        <dbReference type="RuleBase" id="RU363015"/>
    </source>
</evidence>
<keyword evidence="4" id="KW-1185">Reference proteome</keyword>
<dbReference type="Pfam" id="PF03641">
    <property type="entry name" value="Lysine_decarbox"/>
    <property type="match status" value="1"/>
</dbReference>
<dbReference type="InterPro" id="IPR005269">
    <property type="entry name" value="LOG"/>
</dbReference>
<proteinExistence type="inferred from homology"/>
<keyword evidence="2" id="KW-0203">Cytokinin biosynthesis</keyword>
<dbReference type="Proteomes" id="UP001620295">
    <property type="component" value="Unassembled WGS sequence"/>
</dbReference>